<keyword evidence="10" id="KW-0479">Metal-binding</keyword>
<evidence type="ECO:0000313" key="25">
    <source>
        <dbReference type="Proteomes" id="UP001212841"/>
    </source>
</evidence>
<dbReference type="GO" id="GO:0003723">
    <property type="term" value="F:RNA binding"/>
    <property type="evidence" value="ECO:0007669"/>
    <property type="project" value="UniProtKB-KW"/>
</dbReference>
<gene>
    <name evidence="24" type="primary">CCR4_2</name>
    <name evidence="24" type="ORF">HK097_009549</name>
</gene>
<dbReference type="GO" id="GO:0005737">
    <property type="term" value="C:cytoplasm"/>
    <property type="evidence" value="ECO:0007669"/>
    <property type="project" value="UniProtKB-SubCell"/>
</dbReference>
<feature type="domain" description="Endonuclease/exonuclease/phosphatase" evidence="23">
    <location>
        <begin position="330"/>
        <end position="441"/>
    </location>
</feature>
<evidence type="ECO:0000256" key="8">
    <source>
        <dbReference type="ARBA" id="ARBA00022614"/>
    </source>
</evidence>
<dbReference type="InterPro" id="IPR001611">
    <property type="entry name" value="Leu-rich_rpt"/>
</dbReference>
<feature type="compositionally biased region" description="Low complexity" evidence="22">
    <location>
        <begin position="14"/>
        <end position="28"/>
    </location>
</feature>
<dbReference type="InterPro" id="IPR036691">
    <property type="entry name" value="Endo/exonu/phosph_ase_sf"/>
</dbReference>
<evidence type="ECO:0000256" key="14">
    <source>
        <dbReference type="ARBA" id="ARBA00022842"/>
    </source>
</evidence>
<evidence type="ECO:0000256" key="17">
    <source>
        <dbReference type="ARBA" id="ARBA00023163"/>
    </source>
</evidence>
<feature type="non-terminal residue" evidence="24">
    <location>
        <position position="481"/>
    </location>
</feature>
<comment type="subcellular location">
    <subcellularLocation>
        <location evidence="4">Cytoplasm</location>
    </subcellularLocation>
    <subcellularLocation>
        <location evidence="3">Nucleus</location>
    </subcellularLocation>
</comment>
<dbReference type="InterPro" id="IPR032675">
    <property type="entry name" value="LRR_dom_sf"/>
</dbReference>
<keyword evidence="9" id="KW-0540">Nuclease</keyword>
<comment type="catalytic activity">
    <reaction evidence="1">
        <text>Exonucleolytic cleavage of poly(A) to 5'-AMP.</text>
        <dbReference type="EC" id="3.1.13.4"/>
    </reaction>
</comment>
<comment type="similarity">
    <text evidence="5">Belongs to the CCR4/nocturin family.</text>
</comment>
<dbReference type="GO" id="GO:0004535">
    <property type="term" value="F:poly(A)-specific ribonuclease activity"/>
    <property type="evidence" value="ECO:0007669"/>
    <property type="project" value="UniProtKB-EC"/>
</dbReference>
<dbReference type="EMBL" id="JADGJD010000640">
    <property type="protein sequence ID" value="KAJ3049470.1"/>
    <property type="molecule type" value="Genomic_DNA"/>
</dbReference>
<evidence type="ECO:0000256" key="22">
    <source>
        <dbReference type="SAM" id="MobiDB-lite"/>
    </source>
</evidence>
<reference evidence="24" key="1">
    <citation type="submission" date="2020-05" db="EMBL/GenBank/DDBJ databases">
        <title>Phylogenomic resolution of chytrid fungi.</title>
        <authorList>
            <person name="Stajich J.E."/>
            <person name="Amses K."/>
            <person name="Simmons R."/>
            <person name="Seto K."/>
            <person name="Myers J."/>
            <person name="Bonds A."/>
            <person name="Quandt C.A."/>
            <person name="Barry K."/>
            <person name="Liu P."/>
            <person name="Grigoriev I."/>
            <person name="Longcore J.E."/>
            <person name="James T.Y."/>
        </authorList>
    </citation>
    <scope>NUCLEOTIDE SEQUENCE</scope>
    <source>
        <strain evidence="24">JEL0318</strain>
    </source>
</reference>
<evidence type="ECO:0000256" key="6">
    <source>
        <dbReference type="ARBA" id="ARBA00012161"/>
    </source>
</evidence>
<feature type="region of interest" description="Disordered" evidence="22">
    <location>
        <begin position="1"/>
        <end position="42"/>
    </location>
</feature>
<evidence type="ECO:0000256" key="16">
    <source>
        <dbReference type="ARBA" id="ARBA00023015"/>
    </source>
</evidence>
<evidence type="ECO:0000256" key="5">
    <source>
        <dbReference type="ARBA" id="ARBA00010774"/>
    </source>
</evidence>
<keyword evidence="11" id="KW-0677">Repeat</keyword>
<keyword evidence="14" id="KW-0460">Magnesium</keyword>
<accession>A0AAD5SB09</accession>
<dbReference type="InterPro" id="IPR005135">
    <property type="entry name" value="Endo/exonuclease/phosphatase"/>
</dbReference>
<dbReference type="PROSITE" id="PS51450">
    <property type="entry name" value="LRR"/>
    <property type="match status" value="1"/>
</dbReference>
<protein>
    <recommendedName>
        <fullName evidence="6">poly(A)-specific ribonuclease</fullName>
        <ecNumber evidence="6">3.1.13.4</ecNumber>
    </recommendedName>
    <alternativeName>
        <fullName evidence="19">Carbon catabolite repressor protein 4</fullName>
    </alternativeName>
    <alternativeName>
        <fullName evidence="20">Cytoplasmic deadenylase</fullName>
    </alternativeName>
    <alternativeName>
        <fullName evidence="21">Glucose-repressible alcohol dehydrogenase transcriptional effector</fullName>
    </alternativeName>
</protein>
<evidence type="ECO:0000256" key="4">
    <source>
        <dbReference type="ARBA" id="ARBA00004496"/>
    </source>
</evidence>
<evidence type="ECO:0000256" key="9">
    <source>
        <dbReference type="ARBA" id="ARBA00022722"/>
    </source>
</evidence>
<keyword evidence="7" id="KW-0963">Cytoplasm</keyword>
<dbReference type="GO" id="GO:0005634">
    <property type="term" value="C:nucleus"/>
    <property type="evidence" value="ECO:0007669"/>
    <property type="project" value="UniProtKB-SubCell"/>
</dbReference>
<keyword evidence="18" id="KW-0539">Nucleus</keyword>
<evidence type="ECO:0000313" key="24">
    <source>
        <dbReference type="EMBL" id="KAJ3049470.1"/>
    </source>
</evidence>
<comment type="caution">
    <text evidence="24">The sequence shown here is derived from an EMBL/GenBank/DDBJ whole genome shotgun (WGS) entry which is preliminary data.</text>
</comment>
<keyword evidence="25" id="KW-1185">Reference proteome</keyword>
<keyword evidence="8" id="KW-0433">Leucine-rich repeat</keyword>
<evidence type="ECO:0000256" key="18">
    <source>
        <dbReference type="ARBA" id="ARBA00023242"/>
    </source>
</evidence>
<keyword evidence="16" id="KW-0805">Transcription regulation</keyword>
<dbReference type="AlphaFoldDB" id="A0AAD5SB09"/>
<organism evidence="24 25">
    <name type="scientific">Rhizophlyctis rosea</name>
    <dbReference type="NCBI Taxonomy" id="64517"/>
    <lineage>
        <taxon>Eukaryota</taxon>
        <taxon>Fungi</taxon>
        <taxon>Fungi incertae sedis</taxon>
        <taxon>Chytridiomycota</taxon>
        <taxon>Chytridiomycota incertae sedis</taxon>
        <taxon>Chytridiomycetes</taxon>
        <taxon>Rhizophlyctidales</taxon>
        <taxon>Rhizophlyctidaceae</taxon>
        <taxon>Rhizophlyctis</taxon>
    </lineage>
</organism>
<evidence type="ECO:0000256" key="1">
    <source>
        <dbReference type="ARBA" id="ARBA00001663"/>
    </source>
</evidence>
<feature type="region of interest" description="Disordered" evidence="22">
    <location>
        <begin position="149"/>
        <end position="169"/>
    </location>
</feature>
<evidence type="ECO:0000256" key="21">
    <source>
        <dbReference type="ARBA" id="ARBA00033317"/>
    </source>
</evidence>
<keyword evidence="13" id="KW-0269">Exonuclease</keyword>
<dbReference type="PANTHER" id="PTHR12121:SF100">
    <property type="entry name" value="POLY(A)-SPECIFIC RIBONUCLEASE"/>
    <property type="match status" value="1"/>
</dbReference>
<dbReference type="Gene3D" id="3.60.10.10">
    <property type="entry name" value="Endonuclease/exonuclease/phosphatase"/>
    <property type="match status" value="1"/>
</dbReference>
<dbReference type="PANTHER" id="PTHR12121">
    <property type="entry name" value="CARBON CATABOLITE REPRESSOR PROTEIN 4"/>
    <property type="match status" value="1"/>
</dbReference>
<evidence type="ECO:0000259" key="23">
    <source>
        <dbReference type="Pfam" id="PF03372"/>
    </source>
</evidence>
<dbReference type="Proteomes" id="UP001212841">
    <property type="component" value="Unassembled WGS sequence"/>
</dbReference>
<dbReference type="Pfam" id="PF13855">
    <property type="entry name" value="LRR_8"/>
    <property type="match status" value="1"/>
</dbReference>
<dbReference type="SMART" id="SM00369">
    <property type="entry name" value="LRR_TYP"/>
    <property type="match status" value="3"/>
</dbReference>
<evidence type="ECO:0000256" key="3">
    <source>
        <dbReference type="ARBA" id="ARBA00004123"/>
    </source>
</evidence>
<evidence type="ECO:0000256" key="10">
    <source>
        <dbReference type="ARBA" id="ARBA00022723"/>
    </source>
</evidence>
<dbReference type="GO" id="GO:0046872">
    <property type="term" value="F:metal ion binding"/>
    <property type="evidence" value="ECO:0007669"/>
    <property type="project" value="UniProtKB-KW"/>
</dbReference>
<name>A0AAD5SB09_9FUNG</name>
<evidence type="ECO:0000256" key="20">
    <source>
        <dbReference type="ARBA" id="ARBA00031469"/>
    </source>
</evidence>
<evidence type="ECO:0000256" key="19">
    <source>
        <dbReference type="ARBA" id="ARBA00030493"/>
    </source>
</evidence>
<evidence type="ECO:0000256" key="12">
    <source>
        <dbReference type="ARBA" id="ARBA00022801"/>
    </source>
</evidence>
<evidence type="ECO:0000256" key="7">
    <source>
        <dbReference type="ARBA" id="ARBA00022490"/>
    </source>
</evidence>
<proteinExistence type="inferred from homology"/>
<feature type="compositionally biased region" description="Polar residues" evidence="22">
    <location>
        <begin position="160"/>
        <end position="169"/>
    </location>
</feature>
<dbReference type="InterPro" id="IPR050410">
    <property type="entry name" value="CCR4/nocturin_mRNA_transcr"/>
</dbReference>
<evidence type="ECO:0000256" key="2">
    <source>
        <dbReference type="ARBA" id="ARBA00001946"/>
    </source>
</evidence>
<dbReference type="SUPFAM" id="SSF52058">
    <property type="entry name" value="L domain-like"/>
    <property type="match status" value="1"/>
</dbReference>
<sequence>MGAQFFSYNPPGSPGTSANGSPAPSSPSMNGTGYGPHGHQMYATTAPRFSNQLHFGAKLPAHVQLNHSMLTASPYQPPMGLSTHPATSSMPATNSVSAGVVAGVNGQMTIAGPHHQKQLEAAQLSRQAASPHHHARVAAAASRTSALTAANSGAGADGQTDGSGTNSGAKASEWTIVDLGGMQIKNVSKELFRYSFLTTLYLNHNALHFIPPEISRLRSLTLLDISGNKLTALPPELGMLVLLRELLMFDNEITFLPAEFGGLCMLETLGLEGNPLNEPIASMIQNEGTTAVISYLRDTCPAGPEPADREWISLEEDAYGSTPNDSFTIMTYNALSERYATAQAHPHTPSWALSWDYRKGLLLQEFLNYNADILCVQEVEGGQFEEYFREQLAQHGEYEGVFSPKSRARTMTESERKIVDGCATFYKSSKFTLIEKHTVEFQQIAMQRPELRKSEDMLNRVMLKDNIAVIVLLENKETGGR</sequence>
<evidence type="ECO:0000256" key="13">
    <source>
        <dbReference type="ARBA" id="ARBA00022839"/>
    </source>
</evidence>
<keyword evidence="12" id="KW-0378">Hydrolase</keyword>
<dbReference type="EC" id="3.1.13.4" evidence="6"/>
<dbReference type="InterPro" id="IPR003591">
    <property type="entry name" value="Leu-rich_rpt_typical-subtyp"/>
</dbReference>
<keyword evidence="17" id="KW-0804">Transcription</keyword>
<dbReference type="Gene3D" id="3.80.10.10">
    <property type="entry name" value="Ribonuclease Inhibitor"/>
    <property type="match status" value="1"/>
</dbReference>
<evidence type="ECO:0000256" key="15">
    <source>
        <dbReference type="ARBA" id="ARBA00022884"/>
    </source>
</evidence>
<dbReference type="Pfam" id="PF03372">
    <property type="entry name" value="Exo_endo_phos"/>
    <property type="match status" value="1"/>
</dbReference>
<evidence type="ECO:0000256" key="11">
    <source>
        <dbReference type="ARBA" id="ARBA00022737"/>
    </source>
</evidence>
<comment type="cofactor">
    <cofactor evidence="2">
        <name>Mg(2+)</name>
        <dbReference type="ChEBI" id="CHEBI:18420"/>
    </cofactor>
</comment>
<dbReference type="SUPFAM" id="SSF56219">
    <property type="entry name" value="DNase I-like"/>
    <property type="match status" value="1"/>
</dbReference>
<keyword evidence="15" id="KW-0694">RNA-binding</keyword>